<feature type="domain" description="Major facilitator superfamily (MFS) profile" evidence="8">
    <location>
        <begin position="29"/>
        <end position="448"/>
    </location>
</feature>
<keyword evidence="4 7" id="KW-0812">Transmembrane</keyword>
<feature type="transmembrane region" description="Helical" evidence="7">
    <location>
        <begin position="331"/>
        <end position="350"/>
    </location>
</feature>
<dbReference type="InterPro" id="IPR036259">
    <property type="entry name" value="MFS_trans_sf"/>
</dbReference>
<dbReference type="InterPro" id="IPR020846">
    <property type="entry name" value="MFS_dom"/>
</dbReference>
<dbReference type="InterPro" id="IPR011701">
    <property type="entry name" value="MFS"/>
</dbReference>
<feature type="transmembrane region" description="Helical" evidence="7">
    <location>
        <begin position="400"/>
        <end position="417"/>
    </location>
</feature>
<proteinExistence type="inferred from homology"/>
<feature type="transmembrane region" description="Helical" evidence="7">
    <location>
        <begin position="181"/>
        <end position="202"/>
    </location>
</feature>
<feature type="transmembrane region" description="Helical" evidence="7">
    <location>
        <begin position="63"/>
        <end position="83"/>
    </location>
</feature>
<comment type="subcellular location">
    <subcellularLocation>
        <location evidence="1">Membrane</location>
        <topology evidence="1">Multi-pass membrane protein</topology>
    </subcellularLocation>
</comment>
<dbReference type="PANTHER" id="PTHR23511">
    <property type="entry name" value="SYNAPTIC VESICLE GLYCOPROTEIN 2"/>
    <property type="match status" value="1"/>
</dbReference>
<protein>
    <submittedName>
        <fullName evidence="9">MFS transporter</fullName>
    </submittedName>
</protein>
<dbReference type="EMBL" id="JADOEL010000002">
    <property type="protein sequence ID" value="MBF8176733.1"/>
    <property type="molecule type" value="Genomic_DNA"/>
</dbReference>
<feature type="transmembrane region" description="Helical" evidence="7">
    <location>
        <begin position="153"/>
        <end position="175"/>
    </location>
</feature>
<feature type="transmembrane region" description="Helical" evidence="7">
    <location>
        <begin position="28"/>
        <end position="51"/>
    </location>
</feature>
<keyword evidence="3" id="KW-0813">Transport</keyword>
<dbReference type="PROSITE" id="PS50850">
    <property type="entry name" value="MFS"/>
    <property type="match status" value="1"/>
</dbReference>
<dbReference type="PROSITE" id="PS00217">
    <property type="entry name" value="SUGAR_TRANSPORT_2"/>
    <property type="match status" value="1"/>
</dbReference>
<evidence type="ECO:0000256" key="4">
    <source>
        <dbReference type="ARBA" id="ARBA00022692"/>
    </source>
</evidence>
<evidence type="ECO:0000256" key="7">
    <source>
        <dbReference type="SAM" id="Phobius"/>
    </source>
</evidence>
<evidence type="ECO:0000256" key="3">
    <source>
        <dbReference type="ARBA" id="ARBA00022448"/>
    </source>
</evidence>
<keyword evidence="10" id="KW-1185">Reference proteome</keyword>
<evidence type="ECO:0000313" key="10">
    <source>
        <dbReference type="Proteomes" id="UP000657372"/>
    </source>
</evidence>
<feature type="transmembrane region" description="Helical" evidence="7">
    <location>
        <begin position="120"/>
        <end position="141"/>
    </location>
</feature>
<feature type="transmembrane region" description="Helical" evidence="7">
    <location>
        <begin position="356"/>
        <end position="379"/>
    </location>
</feature>
<feature type="transmembrane region" description="Helical" evidence="7">
    <location>
        <begin position="302"/>
        <end position="324"/>
    </location>
</feature>
<dbReference type="Gene3D" id="1.20.1250.20">
    <property type="entry name" value="MFS general substrate transporter like domains"/>
    <property type="match status" value="1"/>
</dbReference>
<evidence type="ECO:0000256" key="6">
    <source>
        <dbReference type="ARBA" id="ARBA00023136"/>
    </source>
</evidence>
<accession>A0ABS0EQC6</accession>
<evidence type="ECO:0000259" key="8">
    <source>
        <dbReference type="PROSITE" id="PS50850"/>
    </source>
</evidence>
<feature type="transmembrane region" description="Helical" evidence="7">
    <location>
        <begin position="268"/>
        <end position="290"/>
    </location>
</feature>
<dbReference type="Pfam" id="PF07690">
    <property type="entry name" value="MFS_1"/>
    <property type="match status" value="1"/>
</dbReference>
<dbReference type="Proteomes" id="UP000657372">
    <property type="component" value="Unassembled WGS sequence"/>
</dbReference>
<dbReference type="PANTHER" id="PTHR23511:SF34">
    <property type="entry name" value="SYNAPTIC VESICLE GLYCOPROTEIN 2"/>
    <property type="match status" value="1"/>
</dbReference>
<evidence type="ECO:0000313" key="9">
    <source>
        <dbReference type="EMBL" id="MBF8176733.1"/>
    </source>
</evidence>
<comment type="caution">
    <text evidence="9">The sequence shown here is derived from an EMBL/GenBank/DDBJ whole genome shotgun (WGS) entry which is preliminary data.</text>
</comment>
<dbReference type="CDD" id="cd17316">
    <property type="entry name" value="MFS_SV2_like"/>
    <property type="match status" value="1"/>
</dbReference>
<dbReference type="InterPro" id="IPR005829">
    <property type="entry name" value="Sugar_transporter_CS"/>
</dbReference>
<keyword evidence="6 7" id="KW-0472">Membrane</keyword>
<name>A0ABS0EQC6_9BURK</name>
<evidence type="ECO:0000256" key="5">
    <source>
        <dbReference type="ARBA" id="ARBA00022989"/>
    </source>
</evidence>
<reference evidence="9 10" key="1">
    <citation type="submission" date="2020-11" db="EMBL/GenBank/DDBJ databases">
        <title>WGS of Herminiimonas contaminans strain Marseille-Q4544 isolated from planarians Schmidtea mediterranea.</title>
        <authorList>
            <person name="Kangale L."/>
        </authorList>
    </citation>
    <scope>NUCLEOTIDE SEQUENCE [LARGE SCALE GENOMIC DNA]</scope>
    <source>
        <strain evidence="9 10">Marseille-Q4544</strain>
    </source>
</reference>
<dbReference type="SUPFAM" id="SSF103473">
    <property type="entry name" value="MFS general substrate transporter"/>
    <property type="match status" value="1"/>
</dbReference>
<organism evidence="9 10">
    <name type="scientific">Herminiimonas contaminans</name>
    <dbReference type="NCBI Taxonomy" id="1111140"/>
    <lineage>
        <taxon>Bacteria</taxon>
        <taxon>Pseudomonadati</taxon>
        <taxon>Pseudomonadota</taxon>
        <taxon>Betaproteobacteria</taxon>
        <taxon>Burkholderiales</taxon>
        <taxon>Oxalobacteraceae</taxon>
        <taxon>Herminiimonas</taxon>
    </lineage>
</organism>
<keyword evidence="5 7" id="KW-1133">Transmembrane helix</keyword>
<comment type="similarity">
    <text evidence="2">Belongs to the major facilitator superfamily. Sugar transporter (TC 2.A.1.1) family.</text>
</comment>
<evidence type="ECO:0000256" key="2">
    <source>
        <dbReference type="ARBA" id="ARBA00010992"/>
    </source>
</evidence>
<feature type="transmembrane region" description="Helical" evidence="7">
    <location>
        <begin position="423"/>
        <end position="441"/>
    </location>
</feature>
<evidence type="ECO:0000256" key="1">
    <source>
        <dbReference type="ARBA" id="ARBA00004141"/>
    </source>
</evidence>
<gene>
    <name evidence="9" type="ORF">IXC47_03440</name>
</gene>
<dbReference type="RefSeq" id="WP_195874701.1">
    <property type="nucleotide sequence ID" value="NZ_JADOEL010000002.1"/>
</dbReference>
<feature type="transmembrane region" description="Helical" evidence="7">
    <location>
        <begin position="95"/>
        <end position="114"/>
    </location>
</feature>
<dbReference type="PROSITE" id="PS00216">
    <property type="entry name" value="SUGAR_TRANSPORT_1"/>
    <property type="match status" value="2"/>
</dbReference>
<sequence>MRKNDLETAAISAADRLERLPICNYHRFLFMVIALAFFFDNLDLAMMAYLLGSIKTEFGLTTAQAGMLGSASFVGMALGAVSSGMLADKFGRKPIFQISMIIWGLASFLCSTAQDPVSLAIYRVLLGIGMGMELPLAQTLLSEFIPAKQRGKYLALMDGNWPIAFICAGLMSYYVLASYSWRTMFMLGAIPAVFLFVVRRYVPESPRWLESKGRHAEAAQIVGGIENEVQRILKVDSLPPITQTAMMRDQGSFGLKVLWSPIYRRRTLTVWGLWFFALLGFYGLNTWIGALLQQSGLEVTKSVLYTVYIACGGIPGFLWAAWVVERWGRKPACISTLVGGAVMVFIYGWVASSAHTFVALVSAGAMMQFFMFGMWAVLYTYTPELYPTRARASGCGMASTVGRLGSLLGPTIVGVILPLVGQIGVFTVGAGCFVIAAFIVYRFGIETRGLSLEEISEIKIRKH</sequence>